<gene>
    <name evidence="1" type="ORF">SAMEA4504048_01539</name>
</gene>
<dbReference type="Pfam" id="PF04294">
    <property type="entry name" value="VanW"/>
    <property type="match status" value="1"/>
</dbReference>
<dbReference type="PANTHER" id="PTHR35788">
    <property type="entry name" value="EXPORTED PROTEIN-RELATED"/>
    <property type="match status" value="1"/>
</dbReference>
<protein>
    <submittedName>
        <fullName evidence="1">Vancomycin B-type resistance protein VanW, putative</fullName>
    </submittedName>
</protein>
<evidence type="ECO:0000313" key="2">
    <source>
        <dbReference type="Proteomes" id="UP000215144"/>
    </source>
</evidence>
<dbReference type="OrthoDB" id="9813301at2"/>
<proteinExistence type="predicted"/>
<dbReference type="AlphaFoldDB" id="A0A239X719"/>
<dbReference type="KEGG" id="saco:SAME_01539"/>
<name>A0A239X719_STRAI</name>
<organism evidence="1 2">
    <name type="scientific">Streptococcus acidominimus</name>
    <dbReference type="NCBI Taxonomy" id="1326"/>
    <lineage>
        <taxon>Bacteria</taxon>
        <taxon>Bacillati</taxon>
        <taxon>Bacillota</taxon>
        <taxon>Bacilli</taxon>
        <taxon>Lactobacillales</taxon>
        <taxon>Streptococcaceae</taxon>
        <taxon>Streptococcus</taxon>
    </lineage>
</organism>
<evidence type="ECO:0000313" key="1">
    <source>
        <dbReference type="EMBL" id="SNV42477.1"/>
    </source>
</evidence>
<sequence length="284" mass="32647">MVVNNVVKFFRKEILFCDIHPICYEISTQKEIFKRHIQNMQSKDRFADSYQAQALPNLISSSQSGLIKRGKGIDPVLQENKAVNIRLAGEKINGIIIKPGQVFSFWKLVGKISEKNGYKDGRVIIGDKIEAGMGGGLCNLANTLHLLILHSPMDVIEFHSHSDALAPDGEKRIPFATGTSIGYNYADYRFKNNTDQAVQILIWCDEDYLYGELRSQVPFPWTYRLVEEDHHFKKEGDKYYRISKIYRETLDKDSQKVLGRLLVLDNHSEVMFDYSQIPVEQIRE</sequence>
<dbReference type="InterPro" id="IPR052913">
    <property type="entry name" value="Glycopeptide_resist_protein"/>
</dbReference>
<dbReference type="EMBL" id="LT906454">
    <property type="protein sequence ID" value="SNV42477.1"/>
    <property type="molecule type" value="Genomic_DNA"/>
</dbReference>
<dbReference type="Proteomes" id="UP000215144">
    <property type="component" value="Chromosome 1"/>
</dbReference>
<accession>A0A239X719</accession>
<dbReference type="InterPro" id="IPR007391">
    <property type="entry name" value="Vancomycin_resist_VanW"/>
</dbReference>
<dbReference type="PANTHER" id="PTHR35788:SF1">
    <property type="entry name" value="EXPORTED PROTEIN"/>
    <property type="match status" value="1"/>
</dbReference>
<reference evidence="1 2" key="1">
    <citation type="submission" date="2017-06" db="EMBL/GenBank/DDBJ databases">
        <authorList>
            <consortium name="Pathogen Informatics"/>
        </authorList>
    </citation>
    <scope>NUCLEOTIDE SEQUENCE [LARGE SCALE GENOMIC DNA]</scope>
    <source>
        <strain evidence="1 2">NCTC11291</strain>
    </source>
</reference>